<accession>A0A1A9VLB3</accession>
<protein>
    <submittedName>
        <fullName evidence="2">Uncharacterized protein</fullName>
    </submittedName>
</protein>
<evidence type="ECO:0000313" key="3">
    <source>
        <dbReference type="Proteomes" id="UP000078200"/>
    </source>
</evidence>
<sequence>MLLNVINLKIYLIANVSEGIIIIIIISSLANDDGSVEKLFPKTRFIYMHLFLSLLELNNIFMFLVYNERDLSLLHLSNAMRIIGQSYELHILFSDGKGKIIRREGPVKYKLENTLL</sequence>
<proteinExistence type="predicted"/>
<keyword evidence="1" id="KW-0472">Membrane</keyword>
<keyword evidence="3" id="KW-1185">Reference proteome</keyword>
<dbReference type="EnsemblMetazoa" id="GAUT040551-RA">
    <property type="protein sequence ID" value="GAUT040551-PA"/>
    <property type="gene ID" value="GAUT040551"/>
</dbReference>
<dbReference type="VEuPathDB" id="VectorBase:GAUT040551"/>
<feature type="transmembrane region" description="Helical" evidence="1">
    <location>
        <begin position="12"/>
        <end position="30"/>
    </location>
</feature>
<evidence type="ECO:0000256" key="1">
    <source>
        <dbReference type="SAM" id="Phobius"/>
    </source>
</evidence>
<keyword evidence="1" id="KW-0812">Transmembrane</keyword>
<keyword evidence="1" id="KW-1133">Transmembrane helix</keyword>
<reference evidence="2" key="1">
    <citation type="submission" date="2020-05" db="UniProtKB">
        <authorList>
            <consortium name="EnsemblMetazoa"/>
        </authorList>
    </citation>
    <scope>IDENTIFICATION</scope>
    <source>
        <strain evidence="2">TTRI</strain>
    </source>
</reference>
<dbReference type="Proteomes" id="UP000078200">
    <property type="component" value="Unassembled WGS sequence"/>
</dbReference>
<organism evidence="2 3">
    <name type="scientific">Glossina austeni</name>
    <name type="common">Savannah tsetse fly</name>
    <dbReference type="NCBI Taxonomy" id="7395"/>
    <lineage>
        <taxon>Eukaryota</taxon>
        <taxon>Metazoa</taxon>
        <taxon>Ecdysozoa</taxon>
        <taxon>Arthropoda</taxon>
        <taxon>Hexapoda</taxon>
        <taxon>Insecta</taxon>
        <taxon>Pterygota</taxon>
        <taxon>Neoptera</taxon>
        <taxon>Endopterygota</taxon>
        <taxon>Diptera</taxon>
        <taxon>Brachycera</taxon>
        <taxon>Muscomorpha</taxon>
        <taxon>Hippoboscoidea</taxon>
        <taxon>Glossinidae</taxon>
        <taxon>Glossina</taxon>
    </lineage>
</organism>
<evidence type="ECO:0000313" key="2">
    <source>
        <dbReference type="EnsemblMetazoa" id="GAUT040551-PA"/>
    </source>
</evidence>
<feature type="transmembrane region" description="Helical" evidence="1">
    <location>
        <begin position="45"/>
        <end position="66"/>
    </location>
</feature>
<dbReference type="AlphaFoldDB" id="A0A1A9VLB3"/>
<name>A0A1A9VLB3_GLOAU</name>